<organism evidence="3 4">
    <name type="scientific">Dactylosporangium salmoneum</name>
    <dbReference type="NCBI Taxonomy" id="53361"/>
    <lineage>
        <taxon>Bacteria</taxon>
        <taxon>Bacillati</taxon>
        <taxon>Actinomycetota</taxon>
        <taxon>Actinomycetes</taxon>
        <taxon>Micromonosporales</taxon>
        <taxon>Micromonosporaceae</taxon>
        <taxon>Dactylosporangium</taxon>
    </lineage>
</organism>
<comment type="caution">
    <text evidence="3">The sequence shown here is derived from an EMBL/GenBank/DDBJ whole genome shotgun (WGS) entry which is preliminary data.</text>
</comment>
<feature type="region of interest" description="Disordered" evidence="1">
    <location>
        <begin position="189"/>
        <end position="211"/>
    </location>
</feature>
<accession>A0ABN3I500</accession>
<keyword evidence="2" id="KW-0812">Transmembrane</keyword>
<keyword evidence="2" id="KW-1133">Transmembrane helix</keyword>
<name>A0ABN3I500_9ACTN</name>
<evidence type="ECO:0000256" key="2">
    <source>
        <dbReference type="SAM" id="Phobius"/>
    </source>
</evidence>
<feature type="compositionally biased region" description="Low complexity" evidence="1">
    <location>
        <begin position="189"/>
        <end position="206"/>
    </location>
</feature>
<sequence length="288" mass="28873">MVVGVYLSRAGDGPTRVDLLEHADEETSLTGLSIVEASILRDLLDEALGTVAREACPACAQCVPGPALADDRLRSLRVWLRNTSAMTDTPPSVPYVPGSTGAMPAQGFPPMAPPMGRPPVPGPNPGGKGGGRAVIFGVIGLVVGLAIGGCIGAAAASGTNNSPASSVDAAKPAATTVYVTVTAAAPTTAPAPTTAAAPTPAATTAAAPPPAAPTIDDGTWTVGEDFPAGTYKTTGAGDSCYWAIYKSGTNQSFDSMVDNHLGGGNLRVTVKAGQDFETKRCGVWSKVG</sequence>
<dbReference type="EMBL" id="BAAARV010000142">
    <property type="protein sequence ID" value="GAA2394991.1"/>
    <property type="molecule type" value="Genomic_DNA"/>
</dbReference>
<keyword evidence="4" id="KW-1185">Reference proteome</keyword>
<proteinExistence type="predicted"/>
<reference evidence="3 4" key="1">
    <citation type="journal article" date="2019" name="Int. J. Syst. Evol. Microbiol.">
        <title>The Global Catalogue of Microorganisms (GCM) 10K type strain sequencing project: providing services to taxonomists for standard genome sequencing and annotation.</title>
        <authorList>
            <consortium name="The Broad Institute Genomics Platform"/>
            <consortium name="The Broad Institute Genome Sequencing Center for Infectious Disease"/>
            <person name="Wu L."/>
            <person name="Ma J."/>
        </authorList>
    </citation>
    <scope>NUCLEOTIDE SEQUENCE [LARGE SCALE GENOMIC DNA]</scope>
    <source>
        <strain evidence="3 4">JCM 3272</strain>
    </source>
</reference>
<gene>
    <name evidence="3" type="ORF">GCM10010170_109400</name>
</gene>
<evidence type="ECO:0000313" key="3">
    <source>
        <dbReference type="EMBL" id="GAA2394991.1"/>
    </source>
</evidence>
<evidence type="ECO:0000313" key="4">
    <source>
        <dbReference type="Proteomes" id="UP001501444"/>
    </source>
</evidence>
<feature type="transmembrane region" description="Helical" evidence="2">
    <location>
        <begin position="133"/>
        <end position="156"/>
    </location>
</feature>
<evidence type="ECO:0000256" key="1">
    <source>
        <dbReference type="SAM" id="MobiDB-lite"/>
    </source>
</evidence>
<protein>
    <submittedName>
        <fullName evidence="3">Uncharacterized protein</fullName>
    </submittedName>
</protein>
<dbReference type="Proteomes" id="UP001501444">
    <property type="component" value="Unassembled WGS sequence"/>
</dbReference>
<keyword evidence="2" id="KW-0472">Membrane</keyword>